<name>A0AAV1WAL3_LUPLU</name>
<dbReference type="PANTHER" id="PTHR31384">
    <property type="entry name" value="AUXIN RESPONSE FACTOR 4-RELATED"/>
    <property type="match status" value="1"/>
</dbReference>
<organism evidence="1 2">
    <name type="scientific">Lupinus luteus</name>
    <name type="common">European yellow lupine</name>
    <dbReference type="NCBI Taxonomy" id="3873"/>
    <lineage>
        <taxon>Eukaryota</taxon>
        <taxon>Viridiplantae</taxon>
        <taxon>Streptophyta</taxon>
        <taxon>Embryophyta</taxon>
        <taxon>Tracheophyta</taxon>
        <taxon>Spermatophyta</taxon>
        <taxon>Magnoliopsida</taxon>
        <taxon>eudicotyledons</taxon>
        <taxon>Gunneridae</taxon>
        <taxon>Pentapetalae</taxon>
        <taxon>rosids</taxon>
        <taxon>fabids</taxon>
        <taxon>Fabales</taxon>
        <taxon>Fabaceae</taxon>
        <taxon>Papilionoideae</taxon>
        <taxon>50 kb inversion clade</taxon>
        <taxon>genistoids sensu lato</taxon>
        <taxon>core genistoids</taxon>
        <taxon>Genisteae</taxon>
        <taxon>Lupinus</taxon>
    </lineage>
</organism>
<dbReference type="GO" id="GO:0006355">
    <property type="term" value="P:regulation of DNA-templated transcription"/>
    <property type="evidence" value="ECO:0007669"/>
    <property type="project" value="InterPro"/>
</dbReference>
<evidence type="ECO:0000313" key="2">
    <source>
        <dbReference type="Proteomes" id="UP001497480"/>
    </source>
</evidence>
<dbReference type="PANTHER" id="PTHR31384:SF115">
    <property type="entry name" value="AUXIN RESPONSE FACTOR 6"/>
    <property type="match status" value="1"/>
</dbReference>
<evidence type="ECO:0000313" key="1">
    <source>
        <dbReference type="EMBL" id="CAL0306394.1"/>
    </source>
</evidence>
<dbReference type="Proteomes" id="UP001497480">
    <property type="component" value="Unassembled WGS sequence"/>
</dbReference>
<comment type="caution">
    <text evidence="1">The sequence shown here is derived from an EMBL/GenBank/DDBJ whole genome shotgun (WGS) entry which is preliminary data.</text>
</comment>
<reference evidence="1 2" key="1">
    <citation type="submission" date="2024-03" db="EMBL/GenBank/DDBJ databases">
        <authorList>
            <person name="Martinez-Hernandez J."/>
        </authorList>
    </citation>
    <scope>NUCLEOTIDE SEQUENCE [LARGE SCALE GENOMIC DNA]</scope>
</reference>
<gene>
    <name evidence="1" type="ORF">LLUT_LOCUS7454</name>
</gene>
<proteinExistence type="predicted"/>
<sequence>MKLNSAGFSPPPEEGMGNLPSLATVALFFLPQLRDQKREKRVLVSELWHACVGALVSLPAIRSRVVYFPQGQSEHVSKI</sequence>
<dbReference type="EMBL" id="CAXHTB010000005">
    <property type="protein sequence ID" value="CAL0306394.1"/>
    <property type="molecule type" value="Genomic_DNA"/>
</dbReference>
<keyword evidence="2" id="KW-1185">Reference proteome</keyword>
<dbReference type="AlphaFoldDB" id="A0AAV1WAL3"/>
<dbReference type="InterPro" id="IPR044835">
    <property type="entry name" value="ARF_plant"/>
</dbReference>
<dbReference type="GO" id="GO:0009725">
    <property type="term" value="P:response to hormone"/>
    <property type="evidence" value="ECO:0007669"/>
    <property type="project" value="InterPro"/>
</dbReference>
<protein>
    <submittedName>
        <fullName evidence="1">Uncharacterized protein</fullName>
    </submittedName>
</protein>
<dbReference type="GO" id="GO:0003677">
    <property type="term" value="F:DNA binding"/>
    <property type="evidence" value="ECO:0007669"/>
    <property type="project" value="InterPro"/>
</dbReference>
<accession>A0AAV1WAL3</accession>